<comment type="caution">
    <text evidence="1">The sequence shown here is derived from an EMBL/GenBank/DDBJ whole genome shotgun (WGS) entry which is preliminary data.</text>
</comment>
<evidence type="ECO:0000313" key="2">
    <source>
        <dbReference type="Proteomes" id="UP000223913"/>
    </source>
</evidence>
<reference evidence="1 2" key="1">
    <citation type="submission" date="2017-10" db="EMBL/GenBank/DDBJ databases">
        <title>The draft genome sequence of Lewinella nigricans NBRC 102662.</title>
        <authorList>
            <person name="Wang K."/>
        </authorList>
    </citation>
    <scope>NUCLEOTIDE SEQUENCE [LARGE SCALE GENOMIC DNA]</scope>
    <source>
        <strain evidence="1 2">NBRC 102662</strain>
    </source>
</reference>
<proteinExistence type="predicted"/>
<name>A0A2D0NEQ0_FLAN2</name>
<dbReference type="OrthoDB" id="1408849at2"/>
<dbReference type="EMBL" id="PDUD01000013">
    <property type="protein sequence ID" value="PHN06955.1"/>
    <property type="molecule type" value="Genomic_DNA"/>
</dbReference>
<sequence>MAHSISIEATAATLNQVAVTYDRTIHQSLKQGLEFERDLTFVQTEHTFSAANISITGGLQPYQAAFTPNNEEDFDAVENVLQLGKIDLEFDALQLEEFYASWAPQFFQLDTSPDMWEYARYVIVNHIMPQFMDDLNEASYNGVRVNPTPGTAGTATQSFDGFKTKIAAAITAGSLTPISTGALASDTIHDQVRDFCFQLPKRYRMKKGKLRMASTRALEYAENYAENKPRTVEVTTNPDNPVYRVDHFNKVIVPMDCMEGSDRIIFCPDSTDNMIIGTRTGESVYPRLRFQVFERKLKVLAEFSRFFGVRFWDHMFVNDQA</sequence>
<organism evidence="1 2">
    <name type="scientific">Flavilitoribacter nigricans (strain ATCC 23147 / DSM 23189 / NBRC 102662 / NCIMB 1420 / SS-2)</name>
    <name type="common">Lewinella nigricans</name>
    <dbReference type="NCBI Taxonomy" id="1122177"/>
    <lineage>
        <taxon>Bacteria</taxon>
        <taxon>Pseudomonadati</taxon>
        <taxon>Bacteroidota</taxon>
        <taxon>Saprospiria</taxon>
        <taxon>Saprospirales</taxon>
        <taxon>Lewinellaceae</taxon>
        <taxon>Flavilitoribacter</taxon>
    </lineage>
</organism>
<gene>
    <name evidence="1" type="ORF">CRP01_09065</name>
</gene>
<evidence type="ECO:0000313" key="1">
    <source>
        <dbReference type="EMBL" id="PHN06955.1"/>
    </source>
</evidence>
<accession>A0A2D0NEQ0</accession>
<dbReference type="AlphaFoldDB" id="A0A2D0NEQ0"/>
<evidence type="ECO:0008006" key="3">
    <source>
        <dbReference type="Google" id="ProtNLM"/>
    </source>
</evidence>
<keyword evidence="2" id="KW-1185">Reference proteome</keyword>
<dbReference type="RefSeq" id="WP_099149706.1">
    <property type="nucleotide sequence ID" value="NZ_PDUD01000013.1"/>
</dbReference>
<protein>
    <recommendedName>
        <fullName evidence="3">Phage major capsid protein</fullName>
    </recommendedName>
</protein>
<dbReference type="Proteomes" id="UP000223913">
    <property type="component" value="Unassembled WGS sequence"/>
</dbReference>